<dbReference type="STRING" id="1579316.RC74_20290"/>
<evidence type="ECO:0000313" key="10">
    <source>
        <dbReference type="EMBL" id="AML53281.1"/>
    </source>
</evidence>
<evidence type="ECO:0000256" key="7">
    <source>
        <dbReference type="ARBA" id="ARBA00023211"/>
    </source>
</evidence>
<accession>A0A126V4N0</accession>
<evidence type="ECO:0000256" key="4">
    <source>
        <dbReference type="ARBA" id="ARBA00007389"/>
    </source>
</evidence>
<keyword evidence="8 9" id="KW-0456">Lyase</keyword>
<comment type="cofactor">
    <cofactor evidence="9">
        <name>Fe(2+)</name>
        <dbReference type="ChEBI" id="CHEBI:29033"/>
    </cofactor>
    <cofactor evidence="9">
        <name>Mn(2+)</name>
        <dbReference type="ChEBI" id="CHEBI:29035"/>
    </cofactor>
</comment>
<dbReference type="Proteomes" id="UP000070371">
    <property type="component" value="Chromosome"/>
</dbReference>
<dbReference type="PIRSF" id="PIRSF016049">
    <property type="entry name" value="Man_dehyd"/>
    <property type="match status" value="1"/>
</dbReference>
<evidence type="ECO:0000256" key="3">
    <source>
        <dbReference type="ARBA" id="ARBA00004892"/>
    </source>
</evidence>
<dbReference type="OrthoDB" id="9780250at2"/>
<dbReference type="EC" id="4.2.1.8" evidence="5 9"/>
<proteinExistence type="inferred from homology"/>
<evidence type="ECO:0000256" key="6">
    <source>
        <dbReference type="ARBA" id="ARBA00023004"/>
    </source>
</evidence>
<dbReference type="HAMAP" id="MF_00106">
    <property type="entry name" value="UxuA"/>
    <property type="match status" value="1"/>
</dbReference>
<dbReference type="InterPro" id="IPR036237">
    <property type="entry name" value="Xyl_isomerase-like_sf"/>
</dbReference>
<dbReference type="SUPFAM" id="SSF51658">
    <property type="entry name" value="Xylose isomerase-like"/>
    <property type="match status" value="1"/>
</dbReference>
<dbReference type="PANTHER" id="PTHR30387">
    <property type="entry name" value="MANNONATE DEHYDRATASE"/>
    <property type="match status" value="1"/>
</dbReference>
<dbReference type="PANTHER" id="PTHR30387:SF2">
    <property type="entry name" value="MANNONATE DEHYDRATASE"/>
    <property type="match status" value="1"/>
</dbReference>
<dbReference type="Gene3D" id="3.20.20.150">
    <property type="entry name" value="Divalent-metal-dependent TIM barrel enzymes"/>
    <property type="match status" value="1"/>
</dbReference>
<dbReference type="NCBIfam" id="TIGR00695">
    <property type="entry name" value="uxuA"/>
    <property type="match status" value="1"/>
</dbReference>
<dbReference type="KEGG" id="hat:RC74_20290"/>
<dbReference type="AlphaFoldDB" id="A0A126V4N0"/>
<evidence type="ECO:0000256" key="1">
    <source>
        <dbReference type="ARBA" id="ARBA00001794"/>
    </source>
</evidence>
<comment type="catalytic activity">
    <reaction evidence="1 9">
        <text>D-mannonate = 2-dehydro-3-deoxy-D-gluconate + H2O</text>
        <dbReference type="Rhea" id="RHEA:20097"/>
        <dbReference type="ChEBI" id="CHEBI:15377"/>
        <dbReference type="ChEBI" id="CHEBI:17767"/>
        <dbReference type="ChEBI" id="CHEBI:57990"/>
        <dbReference type="EC" id="4.2.1.8"/>
    </reaction>
</comment>
<name>A0A126V4N0_9RHOB</name>
<organism evidence="10 11">
    <name type="scientific">Falsihalocynthiibacter arcticus</name>
    <dbReference type="NCBI Taxonomy" id="1579316"/>
    <lineage>
        <taxon>Bacteria</taxon>
        <taxon>Pseudomonadati</taxon>
        <taxon>Pseudomonadota</taxon>
        <taxon>Alphaproteobacteria</taxon>
        <taxon>Rhodobacterales</taxon>
        <taxon>Roseobacteraceae</taxon>
        <taxon>Falsihalocynthiibacter</taxon>
    </lineage>
</organism>
<comment type="function">
    <text evidence="2 9">Catalyzes the dehydration of D-mannonate.</text>
</comment>
<comment type="similarity">
    <text evidence="4 9">Belongs to the mannonate dehydratase family.</text>
</comment>
<reference evidence="10 11" key="1">
    <citation type="submission" date="2016-02" db="EMBL/GenBank/DDBJ databases">
        <title>Complete genome sequence of Halocynthiibacter arcticus PAMC 20958t from arctic marine sediment.</title>
        <authorList>
            <person name="Lee Y.M."/>
            <person name="Baek K."/>
            <person name="Lee H.K."/>
            <person name="Shin S.C."/>
        </authorList>
    </citation>
    <scope>NUCLEOTIDE SEQUENCE [LARGE SCALE GENOMIC DNA]</scope>
    <source>
        <strain evidence="10">PAMC 20958</strain>
    </source>
</reference>
<dbReference type="UniPathway" id="UPA00246"/>
<dbReference type="NCBIfam" id="NF003027">
    <property type="entry name" value="PRK03906.1"/>
    <property type="match status" value="1"/>
</dbReference>
<dbReference type="RefSeq" id="WP_039001302.1">
    <property type="nucleotide sequence ID" value="NZ_CP014327.1"/>
</dbReference>
<keyword evidence="6 9" id="KW-0408">Iron</keyword>
<evidence type="ECO:0000256" key="2">
    <source>
        <dbReference type="ARBA" id="ARBA00002713"/>
    </source>
</evidence>
<dbReference type="EMBL" id="CP014327">
    <property type="protein sequence ID" value="AML53281.1"/>
    <property type="molecule type" value="Genomic_DNA"/>
</dbReference>
<evidence type="ECO:0000256" key="8">
    <source>
        <dbReference type="ARBA" id="ARBA00023239"/>
    </source>
</evidence>
<keyword evidence="11" id="KW-1185">Reference proteome</keyword>
<dbReference type="InterPro" id="IPR004628">
    <property type="entry name" value="Man_deHydtase"/>
</dbReference>
<protein>
    <recommendedName>
        <fullName evidence="5 9">Mannonate dehydratase</fullName>
        <ecNumber evidence="5 9">4.2.1.8</ecNumber>
    </recommendedName>
    <alternativeName>
        <fullName evidence="9">D-mannonate hydro-lyase</fullName>
    </alternativeName>
</protein>
<comment type="pathway">
    <text evidence="3 9">Carbohydrate metabolism; pentose and glucuronate interconversion.</text>
</comment>
<evidence type="ECO:0000256" key="9">
    <source>
        <dbReference type="HAMAP-Rule" id="MF_00106"/>
    </source>
</evidence>
<evidence type="ECO:0000256" key="5">
    <source>
        <dbReference type="ARBA" id="ARBA00012927"/>
    </source>
</evidence>
<dbReference type="GO" id="GO:0042840">
    <property type="term" value="P:D-glucuronate catabolic process"/>
    <property type="evidence" value="ECO:0007669"/>
    <property type="project" value="TreeGrafter"/>
</dbReference>
<dbReference type="Pfam" id="PF03786">
    <property type="entry name" value="UxuA"/>
    <property type="match status" value="1"/>
</dbReference>
<gene>
    <name evidence="9" type="primary">uxuA</name>
    <name evidence="10" type="ORF">RC74_20290</name>
</gene>
<dbReference type="GO" id="GO:0030145">
    <property type="term" value="F:manganese ion binding"/>
    <property type="evidence" value="ECO:0007669"/>
    <property type="project" value="TreeGrafter"/>
</dbReference>
<dbReference type="GO" id="GO:0008198">
    <property type="term" value="F:ferrous iron binding"/>
    <property type="evidence" value="ECO:0007669"/>
    <property type="project" value="TreeGrafter"/>
</dbReference>
<evidence type="ECO:0000313" key="11">
    <source>
        <dbReference type="Proteomes" id="UP000070371"/>
    </source>
</evidence>
<sequence length="412" mass="45890">MKQTWRWFGPKDCTLIEEIEQAGATGVVSGLHHVPNGEVWTRAEIEKRQAEIATRSDGTPSSLKWDVVESLPVSEDIKKQDGAWRAHLEAYKTSLENLAEAGIKTVCYNFMPILDWTRTDLAWRLDNTATCMRFDLIDFAAFDIFILDRADAASDFPAEVVEAATARHATMLDADKQALMANIVMGLPGANQELTFDDFKTLLGSYSDITSERLKSNQYTFLREVLPTAERLGMRLCCHPDDPPFSLLGLPRVMSTEQDYAELIAAVDSPANGITLCSGSLGVHPQNDLAGMMRRLGPHVHFLHLRNVQRESDMFPGSFYEAEHLGGSTDMVALIAAVLSEEKRRRAEGREDWNIPMRPDHGHEMIDDFKRPQQPGYPVTGRLRGLAELRGVIAALSSDFANLSTDARDNNA</sequence>
<keyword evidence="7 9" id="KW-0464">Manganese</keyword>
<dbReference type="GO" id="GO:0008927">
    <property type="term" value="F:mannonate dehydratase activity"/>
    <property type="evidence" value="ECO:0007669"/>
    <property type="project" value="UniProtKB-UniRule"/>
</dbReference>